<dbReference type="InterPro" id="IPR036737">
    <property type="entry name" value="OmpA-like_sf"/>
</dbReference>
<dbReference type="KEGG" id="aace:A0U92_10715"/>
<dbReference type="OrthoDB" id="7224667at2"/>
<keyword evidence="2" id="KW-0732">Signal</keyword>
<dbReference type="Proteomes" id="UP000188937">
    <property type="component" value="Chromosome"/>
</dbReference>
<dbReference type="AlphaFoldDB" id="A0A1U9KHD8"/>
<dbReference type="RefSeq" id="WP_077813225.1">
    <property type="nucleotide sequence ID" value="NZ_CP014692.1"/>
</dbReference>
<feature type="signal peptide" evidence="2">
    <location>
        <begin position="1"/>
        <end position="19"/>
    </location>
</feature>
<accession>A0A1U9KHD8</accession>
<protein>
    <recommendedName>
        <fullName evidence="3">OmpA-like domain-containing protein</fullName>
    </recommendedName>
</protein>
<reference evidence="4 5" key="1">
    <citation type="submission" date="2016-03" db="EMBL/GenBank/DDBJ databases">
        <title>Acetic acid bacteria sequencing.</title>
        <authorList>
            <person name="Brandt J."/>
            <person name="Jakob F."/>
            <person name="Vogel R.F."/>
        </authorList>
    </citation>
    <scope>NUCLEOTIDE SEQUENCE [LARGE SCALE GENOMIC DNA]</scope>
    <source>
        <strain evidence="4 5">TMW2.1153</strain>
    </source>
</reference>
<dbReference type="Gene3D" id="3.30.1330.60">
    <property type="entry name" value="OmpA-like domain"/>
    <property type="match status" value="1"/>
</dbReference>
<dbReference type="EMBL" id="CP014692">
    <property type="protein sequence ID" value="AQS85178.1"/>
    <property type="molecule type" value="Genomic_DNA"/>
</dbReference>
<keyword evidence="5" id="KW-1185">Reference proteome</keyword>
<keyword evidence="1" id="KW-0472">Membrane</keyword>
<dbReference type="Pfam" id="PF00691">
    <property type="entry name" value="OmpA"/>
    <property type="match status" value="1"/>
</dbReference>
<name>A0A1U9KHD8_ACEAC</name>
<gene>
    <name evidence="4" type="ORF">A0U92_10715</name>
</gene>
<organism evidence="4 5">
    <name type="scientific">Acetobacter aceti</name>
    <dbReference type="NCBI Taxonomy" id="435"/>
    <lineage>
        <taxon>Bacteria</taxon>
        <taxon>Pseudomonadati</taxon>
        <taxon>Pseudomonadota</taxon>
        <taxon>Alphaproteobacteria</taxon>
        <taxon>Acetobacterales</taxon>
        <taxon>Acetobacteraceae</taxon>
        <taxon>Acetobacter</taxon>
        <taxon>Acetobacter subgen. Acetobacter</taxon>
    </lineage>
</organism>
<evidence type="ECO:0000256" key="2">
    <source>
        <dbReference type="SAM" id="SignalP"/>
    </source>
</evidence>
<proteinExistence type="predicted"/>
<evidence type="ECO:0000313" key="4">
    <source>
        <dbReference type="EMBL" id="AQS85178.1"/>
    </source>
</evidence>
<dbReference type="PROSITE" id="PS51257">
    <property type="entry name" value="PROKAR_LIPOPROTEIN"/>
    <property type="match status" value="1"/>
</dbReference>
<evidence type="ECO:0000313" key="5">
    <source>
        <dbReference type="Proteomes" id="UP000188937"/>
    </source>
</evidence>
<feature type="chain" id="PRO_5012617649" description="OmpA-like domain-containing protein" evidence="2">
    <location>
        <begin position="20"/>
        <end position="127"/>
    </location>
</feature>
<dbReference type="SUPFAM" id="SSF103088">
    <property type="entry name" value="OmpA-like"/>
    <property type="match status" value="1"/>
</dbReference>
<dbReference type="InterPro" id="IPR006665">
    <property type="entry name" value="OmpA-like"/>
</dbReference>
<evidence type="ECO:0000256" key="1">
    <source>
        <dbReference type="PROSITE-ProRule" id="PRU00473"/>
    </source>
</evidence>
<sequence>MRRLVSVATLCLLSACASNGTGPGRQYVVFFSEGSSVLDEASLSVVTEVAEKARHYSGRTVVVEGYARQDGDLSTESLLAIRRAKAVSQQLVADGVSPKRIRETTRPPSNAQGIVGSRRVEIELLAQ</sequence>
<dbReference type="GO" id="GO:0016020">
    <property type="term" value="C:membrane"/>
    <property type="evidence" value="ECO:0007669"/>
    <property type="project" value="UniProtKB-UniRule"/>
</dbReference>
<feature type="domain" description="OmpA-like" evidence="3">
    <location>
        <begin position="18"/>
        <end position="127"/>
    </location>
</feature>
<evidence type="ECO:0000259" key="3">
    <source>
        <dbReference type="PROSITE" id="PS51123"/>
    </source>
</evidence>
<dbReference type="STRING" id="435.A0U92_10715"/>
<dbReference type="PROSITE" id="PS51123">
    <property type="entry name" value="OMPA_2"/>
    <property type="match status" value="1"/>
</dbReference>